<feature type="domain" description="DUF551" evidence="1">
    <location>
        <begin position="282"/>
        <end position="359"/>
    </location>
</feature>
<accession>A0ABQ3FWL5</accession>
<reference evidence="3" key="1">
    <citation type="journal article" date="2019" name="Int. J. Syst. Evol. Microbiol.">
        <title>The Global Catalogue of Microorganisms (GCM) 10K type strain sequencing project: providing services to taxonomists for standard genome sequencing and annotation.</title>
        <authorList>
            <consortium name="The Broad Institute Genomics Platform"/>
            <consortium name="The Broad Institute Genome Sequencing Center for Infectious Disease"/>
            <person name="Wu L."/>
            <person name="Ma J."/>
        </authorList>
    </citation>
    <scope>NUCLEOTIDE SEQUENCE [LARGE SCALE GENOMIC DNA]</scope>
    <source>
        <strain evidence="3">KCTC 23314</strain>
    </source>
</reference>
<organism evidence="2 3">
    <name type="scientific">Pseudorhodoferax aquiterrae</name>
    <dbReference type="NCBI Taxonomy" id="747304"/>
    <lineage>
        <taxon>Bacteria</taxon>
        <taxon>Pseudomonadati</taxon>
        <taxon>Pseudomonadota</taxon>
        <taxon>Betaproteobacteria</taxon>
        <taxon>Burkholderiales</taxon>
        <taxon>Comamonadaceae</taxon>
    </lineage>
</organism>
<dbReference type="Pfam" id="PF04448">
    <property type="entry name" value="DUF551"/>
    <property type="match status" value="1"/>
</dbReference>
<evidence type="ECO:0000313" key="2">
    <source>
        <dbReference type="EMBL" id="GHC72949.1"/>
    </source>
</evidence>
<dbReference type="InterPro" id="IPR007539">
    <property type="entry name" value="DUF551"/>
</dbReference>
<dbReference type="EMBL" id="BMYK01000002">
    <property type="protein sequence ID" value="GHC72949.1"/>
    <property type="molecule type" value="Genomic_DNA"/>
</dbReference>
<name>A0ABQ3FWL5_9BURK</name>
<dbReference type="RefSeq" id="WP_189685780.1">
    <property type="nucleotide sequence ID" value="NZ_BMYK01000002.1"/>
</dbReference>
<keyword evidence="3" id="KW-1185">Reference proteome</keyword>
<gene>
    <name evidence="2" type="ORF">GCM10007320_09190</name>
</gene>
<evidence type="ECO:0000259" key="1">
    <source>
        <dbReference type="Pfam" id="PF04448"/>
    </source>
</evidence>
<sequence>MTTELNQPSATWRWSKYVTETIARAIQPASTPGSRSQAKSPHPLTVDLVRRFAAALLEKLTAAEQKYGYSDGWASPDWMDECRRKLLEHIAKGDPRDVAAYCAFLWHHGASTSKPDDPDSADAARYRLLRRYMVDCAIVRGKSGVFLDEALDKEMGRIASLVAQGGTILSGSAADVAQEFAMSQFATRADRDAAMLEEIARLRADVGKAAPISRADWTAAAKAFYIEAGDDEKTAAECARWICNQQDWWGGEVGDPRFEAQEDLQGRDRPKIPTPEGYTSDGWINVDDRLPAFAEDAEDDGVKVYTWDGELVTEDEFMPEYEQPAGPAVGGWMRTGEWFASDNLHRVTHWMPRRLPAAPVAAATAKDKP</sequence>
<comment type="caution">
    <text evidence="2">The sequence shown here is derived from an EMBL/GenBank/DDBJ whole genome shotgun (WGS) entry which is preliminary data.</text>
</comment>
<dbReference type="Proteomes" id="UP000626210">
    <property type="component" value="Unassembled WGS sequence"/>
</dbReference>
<protein>
    <recommendedName>
        <fullName evidence="1">DUF551 domain-containing protein</fullName>
    </recommendedName>
</protein>
<proteinExistence type="predicted"/>
<evidence type="ECO:0000313" key="3">
    <source>
        <dbReference type="Proteomes" id="UP000626210"/>
    </source>
</evidence>